<gene>
    <name evidence="1" type="ORF">NPIL_590031</name>
</gene>
<organism evidence="1 2">
    <name type="scientific">Nephila pilipes</name>
    <name type="common">Giant wood spider</name>
    <name type="synonym">Nephila maculata</name>
    <dbReference type="NCBI Taxonomy" id="299642"/>
    <lineage>
        <taxon>Eukaryota</taxon>
        <taxon>Metazoa</taxon>
        <taxon>Ecdysozoa</taxon>
        <taxon>Arthropoda</taxon>
        <taxon>Chelicerata</taxon>
        <taxon>Arachnida</taxon>
        <taxon>Araneae</taxon>
        <taxon>Araneomorphae</taxon>
        <taxon>Entelegynae</taxon>
        <taxon>Araneoidea</taxon>
        <taxon>Nephilidae</taxon>
        <taxon>Nephila</taxon>
    </lineage>
</organism>
<keyword evidence="2" id="KW-1185">Reference proteome</keyword>
<evidence type="ECO:0000313" key="1">
    <source>
        <dbReference type="EMBL" id="GFT36594.1"/>
    </source>
</evidence>
<dbReference type="Proteomes" id="UP000887013">
    <property type="component" value="Unassembled WGS sequence"/>
</dbReference>
<comment type="caution">
    <text evidence="1">The sequence shown here is derived from an EMBL/GenBank/DDBJ whole genome shotgun (WGS) entry which is preliminary data.</text>
</comment>
<dbReference type="EMBL" id="BMAW01013964">
    <property type="protein sequence ID" value="GFT36594.1"/>
    <property type="molecule type" value="Genomic_DNA"/>
</dbReference>
<name>A0A8X6TMV8_NEPPI</name>
<dbReference type="AlphaFoldDB" id="A0A8X6TMV8"/>
<accession>A0A8X6TMV8</accession>
<protein>
    <submittedName>
        <fullName evidence="1">Uncharacterized protein</fullName>
    </submittedName>
</protein>
<sequence length="94" mass="11024">MSNVPIRRPFVSLSCFQSATEEPDKSETADSSRNLLNMNCFYWRGVEVCREYEIRNRPPSHFKDEALRMSHVLCQVVQTESTPIFKNLNRKENI</sequence>
<proteinExistence type="predicted"/>
<reference evidence="1" key="1">
    <citation type="submission" date="2020-08" db="EMBL/GenBank/DDBJ databases">
        <title>Multicomponent nature underlies the extraordinary mechanical properties of spider dragline silk.</title>
        <authorList>
            <person name="Kono N."/>
            <person name="Nakamura H."/>
            <person name="Mori M."/>
            <person name="Yoshida Y."/>
            <person name="Ohtoshi R."/>
            <person name="Malay A.D."/>
            <person name="Moran D.A.P."/>
            <person name="Tomita M."/>
            <person name="Numata K."/>
            <person name="Arakawa K."/>
        </authorList>
    </citation>
    <scope>NUCLEOTIDE SEQUENCE</scope>
</reference>
<evidence type="ECO:0000313" key="2">
    <source>
        <dbReference type="Proteomes" id="UP000887013"/>
    </source>
</evidence>